<evidence type="ECO:0000313" key="3">
    <source>
        <dbReference type="Proteomes" id="UP000678016"/>
    </source>
</evidence>
<reference evidence="3" key="1">
    <citation type="submission" date="2021-05" db="EMBL/GenBank/DDBJ databases">
        <title>Direct Submission.</title>
        <authorList>
            <person name="Li K."/>
            <person name="Gao J."/>
        </authorList>
    </citation>
    <scope>NUCLEOTIDE SEQUENCE [LARGE SCALE GENOMIC DNA]</scope>
    <source>
        <strain evidence="3">HDS12</strain>
    </source>
</reference>
<dbReference type="Proteomes" id="UP000678016">
    <property type="component" value="Chromosome"/>
</dbReference>
<evidence type="ECO:0000256" key="1">
    <source>
        <dbReference type="SAM" id="Phobius"/>
    </source>
</evidence>
<protein>
    <submittedName>
        <fullName evidence="2">Pilus assembly protein</fullName>
    </submittedName>
</protein>
<organism evidence="2 3">
    <name type="scientific">Nocardiopsis akebiae</name>
    <dbReference type="NCBI Taxonomy" id="2831968"/>
    <lineage>
        <taxon>Bacteria</taxon>
        <taxon>Bacillati</taxon>
        <taxon>Actinomycetota</taxon>
        <taxon>Actinomycetes</taxon>
        <taxon>Streptosporangiales</taxon>
        <taxon>Nocardiopsidaceae</taxon>
        <taxon>Nocardiopsis</taxon>
    </lineage>
</organism>
<keyword evidence="3" id="KW-1185">Reference proteome</keyword>
<dbReference type="RefSeq" id="WP_212643387.1">
    <property type="nucleotide sequence ID" value="NZ_CP074132.1"/>
</dbReference>
<name>A0ABX8CB32_9ACTN</name>
<evidence type="ECO:0000313" key="2">
    <source>
        <dbReference type="EMBL" id="QUX30637.1"/>
    </source>
</evidence>
<gene>
    <name evidence="2" type="ORF">KGD83_09090</name>
</gene>
<sequence length="135" mass="14169">MRGLTPSSADPDRDRGSTELVVATPLMLLLLVLVVQIGLWAHAAHISQTIAQHGQAAARAVEATETDGHTRATEVATQLRGDLLHGLDITVERTDTTATVQVSAHVPTMIPGLDWPVNATVSGPVEHHTPGTGPP</sequence>
<keyword evidence="1" id="KW-0472">Membrane</keyword>
<dbReference type="EMBL" id="CP074132">
    <property type="protein sequence ID" value="QUX30637.1"/>
    <property type="molecule type" value="Genomic_DNA"/>
</dbReference>
<proteinExistence type="predicted"/>
<keyword evidence="1" id="KW-1133">Transmembrane helix</keyword>
<accession>A0ABX8CB32</accession>
<feature type="transmembrane region" description="Helical" evidence="1">
    <location>
        <begin position="20"/>
        <end position="41"/>
    </location>
</feature>
<keyword evidence="1" id="KW-0812">Transmembrane</keyword>